<feature type="region of interest" description="Sigma-70 factor domain-4" evidence="5">
    <location>
        <begin position="549"/>
        <end position="602"/>
    </location>
</feature>
<feature type="compositionally biased region" description="Low complexity" evidence="6">
    <location>
        <begin position="114"/>
        <end position="198"/>
    </location>
</feature>
<feature type="DNA-binding region" description="H-T-H motif" evidence="5">
    <location>
        <begin position="575"/>
        <end position="594"/>
    </location>
</feature>
<dbReference type="Proteomes" id="UP000575397">
    <property type="component" value="Unassembled WGS sequence"/>
</dbReference>
<feature type="compositionally biased region" description="Low complexity" evidence="6">
    <location>
        <begin position="54"/>
        <end position="107"/>
    </location>
</feature>
<name>A0A7Y0YHU9_9ACTO</name>
<dbReference type="HAMAP" id="MF_00963">
    <property type="entry name" value="Sigma70_RpoD_SigA"/>
    <property type="match status" value="1"/>
</dbReference>
<dbReference type="FunFam" id="1.10.10.10:FF:000004">
    <property type="entry name" value="RNA polymerase sigma factor SigA"/>
    <property type="match status" value="1"/>
</dbReference>
<feature type="compositionally biased region" description="Low complexity" evidence="6">
    <location>
        <begin position="24"/>
        <end position="34"/>
    </location>
</feature>
<dbReference type="InterPro" id="IPR013325">
    <property type="entry name" value="RNA_pol_sigma_r2"/>
</dbReference>
<feature type="region of interest" description="Sigma-70 factor domain-2" evidence="5">
    <location>
        <begin position="381"/>
        <end position="451"/>
    </location>
</feature>
<feature type="domain" description="RNA polymerase sigma-70" evidence="7">
    <location>
        <begin position="405"/>
        <end position="418"/>
    </location>
</feature>
<dbReference type="InterPro" id="IPR012760">
    <property type="entry name" value="RNA_pol_sigma_RpoD_C"/>
</dbReference>
<feature type="compositionally biased region" description="Polar residues" evidence="6">
    <location>
        <begin position="605"/>
        <end position="614"/>
    </location>
</feature>
<feature type="short sequence motif" description="Interaction with polymerase core subunit RpoC" evidence="5">
    <location>
        <begin position="405"/>
        <end position="408"/>
    </location>
</feature>
<proteinExistence type="inferred from homology"/>
<reference evidence="9 10" key="1">
    <citation type="submission" date="2020-04" db="EMBL/GenBank/DDBJ databases">
        <title>Antimicrobial susceptibility and clonality of vaginal-derived multi-drug resistant Mobiluncus isolates in China.</title>
        <authorList>
            <person name="Zhang X."/>
        </authorList>
    </citation>
    <scope>NUCLEOTIDE SEQUENCE [LARGE SCALE GENOMIC DNA]</scope>
    <source>
        <strain evidence="9 10">12</strain>
    </source>
</reference>
<dbReference type="NCBIfam" id="TIGR02393">
    <property type="entry name" value="RpoD_Cterm"/>
    <property type="match status" value="1"/>
</dbReference>
<dbReference type="InterPro" id="IPR013324">
    <property type="entry name" value="RNA_pol_sigma_r3/r4-like"/>
</dbReference>
<evidence type="ECO:0000313" key="9">
    <source>
        <dbReference type="EMBL" id="NMX03134.1"/>
    </source>
</evidence>
<dbReference type="FunFam" id="1.10.601.10:FF:000003">
    <property type="entry name" value="RNA polymerase sigma factor SigA"/>
    <property type="match status" value="1"/>
</dbReference>
<dbReference type="PANTHER" id="PTHR30603">
    <property type="entry name" value="RNA POLYMERASE SIGMA FACTOR RPO"/>
    <property type="match status" value="1"/>
</dbReference>
<dbReference type="NCBIfam" id="NF005920">
    <property type="entry name" value="PRK07921.1"/>
    <property type="match status" value="1"/>
</dbReference>
<dbReference type="GO" id="GO:0006352">
    <property type="term" value="P:DNA-templated transcription initiation"/>
    <property type="evidence" value="ECO:0007669"/>
    <property type="project" value="UniProtKB-UniRule"/>
</dbReference>
<dbReference type="AlphaFoldDB" id="A0A7Y0YHU9"/>
<keyword evidence="2 5" id="KW-0731">Sigma factor</keyword>
<feature type="region of interest" description="Disordered" evidence="6">
    <location>
        <begin position="1"/>
        <end position="34"/>
    </location>
</feature>
<accession>A0A7Y0YHU9</accession>
<evidence type="ECO:0000313" key="10">
    <source>
        <dbReference type="Proteomes" id="UP000575397"/>
    </source>
</evidence>
<feature type="region of interest" description="Disordered" evidence="6">
    <location>
        <begin position="595"/>
        <end position="614"/>
    </location>
</feature>
<feature type="region of interest" description="Disordered" evidence="6">
    <location>
        <begin position="54"/>
        <end position="305"/>
    </location>
</feature>
<keyword evidence="4 5" id="KW-0804">Transcription</keyword>
<organism evidence="9 10">
    <name type="scientific">Mobiluncus mulieris</name>
    <dbReference type="NCBI Taxonomy" id="2052"/>
    <lineage>
        <taxon>Bacteria</taxon>
        <taxon>Bacillati</taxon>
        <taxon>Actinomycetota</taxon>
        <taxon>Actinomycetes</taxon>
        <taxon>Actinomycetales</taxon>
        <taxon>Actinomycetaceae</taxon>
        <taxon>Mobiluncus</taxon>
    </lineage>
</organism>
<dbReference type="InterPro" id="IPR050239">
    <property type="entry name" value="Sigma-70_RNA_pol_init_factors"/>
</dbReference>
<gene>
    <name evidence="5" type="primary">sigA</name>
    <name evidence="9" type="ORF">HHJ77_04080</name>
</gene>
<dbReference type="GO" id="GO:0003677">
    <property type="term" value="F:DNA binding"/>
    <property type="evidence" value="ECO:0007669"/>
    <property type="project" value="UniProtKB-UniRule"/>
</dbReference>
<dbReference type="InterPro" id="IPR009042">
    <property type="entry name" value="RNA_pol_sigma70_r1_2"/>
</dbReference>
<dbReference type="RefSeq" id="WP_169762430.1">
    <property type="nucleotide sequence ID" value="NZ_JABCUS010000007.1"/>
</dbReference>
<dbReference type="Gene3D" id="1.10.10.10">
    <property type="entry name" value="Winged helix-like DNA-binding domain superfamily/Winged helix DNA-binding domain"/>
    <property type="match status" value="2"/>
</dbReference>
<comment type="subcellular location">
    <subcellularLocation>
        <location evidence="5">Cytoplasm</location>
    </subcellularLocation>
</comment>
<comment type="similarity">
    <text evidence="5">Belongs to the sigma-70 factor family. RpoD/SigA subfamily.</text>
</comment>
<dbReference type="CDD" id="cd06171">
    <property type="entry name" value="Sigma70_r4"/>
    <property type="match status" value="1"/>
</dbReference>
<dbReference type="InterPro" id="IPR007630">
    <property type="entry name" value="RNA_pol_sigma70_r4"/>
</dbReference>
<evidence type="ECO:0000256" key="1">
    <source>
        <dbReference type="ARBA" id="ARBA00023015"/>
    </source>
</evidence>
<dbReference type="FunFam" id="1.10.601.10:FF:000001">
    <property type="entry name" value="RNA polymerase sigma factor SigA"/>
    <property type="match status" value="1"/>
</dbReference>
<keyword evidence="3 5" id="KW-0238">DNA-binding</keyword>
<keyword evidence="5" id="KW-0963">Cytoplasm</keyword>
<dbReference type="SUPFAM" id="SSF88946">
    <property type="entry name" value="Sigma2 domain of RNA polymerase sigma factors"/>
    <property type="match status" value="1"/>
</dbReference>
<evidence type="ECO:0000256" key="6">
    <source>
        <dbReference type="SAM" id="MobiDB-lite"/>
    </source>
</evidence>
<dbReference type="InterPro" id="IPR036388">
    <property type="entry name" value="WH-like_DNA-bd_sf"/>
</dbReference>
<dbReference type="NCBIfam" id="TIGR02937">
    <property type="entry name" value="sigma70-ECF"/>
    <property type="match status" value="1"/>
</dbReference>
<evidence type="ECO:0000256" key="5">
    <source>
        <dbReference type="HAMAP-Rule" id="MF_00963"/>
    </source>
</evidence>
<dbReference type="Gene3D" id="1.10.601.10">
    <property type="entry name" value="RNA Polymerase Primary Sigma Factor"/>
    <property type="match status" value="2"/>
</dbReference>
<evidence type="ECO:0000259" key="7">
    <source>
        <dbReference type="PROSITE" id="PS00715"/>
    </source>
</evidence>
<comment type="caution">
    <text evidence="9">The sequence shown here is derived from an EMBL/GenBank/DDBJ whole genome shotgun (WGS) entry which is preliminary data.</text>
</comment>
<dbReference type="NCBIfam" id="NF004561">
    <property type="entry name" value="PRK05901.1-3"/>
    <property type="match status" value="1"/>
</dbReference>
<dbReference type="Pfam" id="PF00140">
    <property type="entry name" value="Sigma70_r1_2"/>
    <property type="match status" value="1"/>
</dbReference>
<dbReference type="PROSITE" id="PS00716">
    <property type="entry name" value="SIGMA70_2"/>
    <property type="match status" value="1"/>
</dbReference>
<dbReference type="InterPro" id="IPR007624">
    <property type="entry name" value="RNA_pol_sigma70_r3"/>
</dbReference>
<dbReference type="InterPro" id="IPR028630">
    <property type="entry name" value="Sigma70_RpoD"/>
</dbReference>
<comment type="function">
    <text evidence="5">Sigma factors are initiation factors that promote the attachment of RNA polymerase to specific initiation sites and are then released. This sigma factor is the primary sigma factor during exponential growth.</text>
</comment>
<dbReference type="FunFam" id="1.10.10.10:FF:000002">
    <property type="entry name" value="RNA polymerase sigma factor SigA"/>
    <property type="match status" value="1"/>
</dbReference>
<feature type="compositionally biased region" description="Basic and acidic residues" evidence="6">
    <location>
        <begin position="1"/>
        <end position="10"/>
    </location>
</feature>
<dbReference type="InterPro" id="IPR000943">
    <property type="entry name" value="RNA_pol_sigma70"/>
</dbReference>
<dbReference type="InterPro" id="IPR014284">
    <property type="entry name" value="RNA_pol_sigma-70_dom"/>
</dbReference>
<dbReference type="GO" id="GO:0016987">
    <property type="term" value="F:sigma factor activity"/>
    <property type="evidence" value="ECO:0007669"/>
    <property type="project" value="UniProtKB-UniRule"/>
</dbReference>
<sequence>MSTTKQKSDEVQSETTQKKRVTTARKTASKTTGTTAITASGGAAKTAAKTASKVAAKKTSVAKTTATKSAAAKAVKSKANAKTTAPKTASSKTGSTKTATAKSGTSAQKVAASGSKTTKAAGNKAASAKTAGTKTTKNSGAKTAKAAGTKASAAKETGSKSPKTSGAAAKKTAAGKKQADTTKTGASSSKKGTTARKTTATRRGHKPKDADTEIPKDLPLDEEEELNEDSEPDDVELDEEDIEETDLDDFEEGDEDDLDDDTDGEQDHDIEDDTADYSGDSKHKKGSKTAEFVISEKDETDEPAQKVTVAGATSDPVKDYLKQIGKVALLNAEQEVNLAKRIEAGLYAEHLLKTEQDSMTPKHARELHWVVQDGVNAKNHLLEANLRLVVSLAKRYTGRGMLFLDLIQEGNLGLIRAVEKFDYSKGYKFSTYATWWIRQAITRAMADQARTIRVPVHMVEVINKLARVQRQMLQDLGREPTPDELARELDMTPEKVVEVQKYGREPISLHTPLGEDGDSEFGDLIEDSEAVVPADAVSFVMLQEQLQRVLDTLSEREAGVIAMRYGLNDGVPKTLDDIGHRYGVTRERIRQIESKTMSKLRHPARSQSLRDYLN</sequence>
<dbReference type="GO" id="GO:0005737">
    <property type="term" value="C:cytoplasm"/>
    <property type="evidence" value="ECO:0007669"/>
    <property type="project" value="UniProtKB-SubCell"/>
</dbReference>
<dbReference type="Pfam" id="PF04539">
    <property type="entry name" value="Sigma70_r3"/>
    <property type="match status" value="1"/>
</dbReference>
<dbReference type="PROSITE" id="PS00715">
    <property type="entry name" value="SIGMA70_1"/>
    <property type="match status" value="1"/>
</dbReference>
<dbReference type="InterPro" id="IPR007627">
    <property type="entry name" value="RNA_pol_sigma70_r2"/>
</dbReference>
<keyword evidence="1 5" id="KW-0805">Transcription regulation</keyword>
<comment type="subunit">
    <text evidence="5">Interacts transiently with the RNA polymerase catalytic core.</text>
</comment>
<dbReference type="EMBL" id="JABCUS010000007">
    <property type="protein sequence ID" value="NMX03134.1"/>
    <property type="molecule type" value="Genomic_DNA"/>
</dbReference>
<dbReference type="PANTHER" id="PTHR30603:SF59">
    <property type="entry name" value="RNA POLYMERASE PRINCIPAL SIGMA FACTOR HRDA"/>
    <property type="match status" value="1"/>
</dbReference>
<feature type="compositionally biased region" description="Acidic residues" evidence="6">
    <location>
        <begin position="220"/>
        <end position="275"/>
    </location>
</feature>
<dbReference type="Pfam" id="PF04542">
    <property type="entry name" value="Sigma70_r2"/>
    <property type="match status" value="1"/>
</dbReference>
<evidence type="ECO:0000256" key="3">
    <source>
        <dbReference type="ARBA" id="ARBA00023125"/>
    </source>
</evidence>
<protein>
    <recommendedName>
        <fullName evidence="5">RNA polymerase sigma factor SigA</fullName>
    </recommendedName>
</protein>
<feature type="compositionally biased region" description="Basic and acidic residues" evidence="6">
    <location>
        <begin position="207"/>
        <end position="219"/>
    </location>
</feature>
<feature type="domain" description="RNA polymerase sigma-70" evidence="8">
    <location>
        <begin position="574"/>
        <end position="600"/>
    </location>
</feature>
<evidence type="ECO:0000259" key="8">
    <source>
        <dbReference type="PROSITE" id="PS00716"/>
    </source>
</evidence>
<evidence type="ECO:0000256" key="2">
    <source>
        <dbReference type="ARBA" id="ARBA00023082"/>
    </source>
</evidence>
<dbReference type="SUPFAM" id="SSF88659">
    <property type="entry name" value="Sigma3 and sigma4 domains of RNA polymerase sigma factors"/>
    <property type="match status" value="2"/>
</dbReference>
<dbReference type="Pfam" id="PF04545">
    <property type="entry name" value="Sigma70_r4"/>
    <property type="match status" value="1"/>
</dbReference>
<evidence type="ECO:0000256" key="4">
    <source>
        <dbReference type="ARBA" id="ARBA00023163"/>
    </source>
</evidence>
<dbReference type="PRINTS" id="PR00046">
    <property type="entry name" value="SIGMA70FCT"/>
</dbReference>
<feature type="region of interest" description="Sigma-70 factor domain-3" evidence="5">
    <location>
        <begin position="460"/>
        <end position="536"/>
    </location>
</feature>